<evidence type="ECO:0000256" key="7">
    <source>
        <dbReference type="ARBA" id="ARBA00033354"/>
    </source>
</evidence>
<evidence type="ECO:0000256" key="2">
    <source>
        <dbReference type="ARBA" id="ARBA00007487"/>
    </source>
</evidence>
<keyword evidence="10" id="KW-0808">Transferase</keyword>
<dbReference type="AlphaFoldDB" id="A0A1I1ZVI5"/>
<dbReference type="NCBIfam" id="NF004637">
    <property type="entry name" value="PRK05986.1"/>
    <property type="match status" value="1"/>
</dbReference>
<dbReference type="GO" id="GO:0008817">
    <property type="term" value="F:corrinoid adenosyltransferase activity"/>
    <property type="evidence" value="ECO:0007669"/>
    <property type="project" value="UniProtKB-EC"/>
</dbReference>
<dbReference type="Pfam" id="PF02572">
    <property type="entry name" value="CobA_CobO_BtuR"/>
    <property type="match status" value="1"/>
</dbReference>
<comment type="similarity">
    <text evidence="2">Belongs to the Cob(I)alamin adenosyltransferase family.</text>
</comment>
<proteinExistence type="inferred from homology"/>
<sequence length="168" mass="19051">MIHIYTGNGKGKTTAAIGLAIRAAGAGKRIFFGQFVKDMAYNEVALIRRQIPQIEHELFGRGCFFGREPLPEDHEAAKNGLEKLKRVALSGEYQLIIMDELNIAIKYNLLTVEEILAFLDFVPTDTEVVITGRYARQELIDRADLVTEMKEIKHYFKKGLTSREGIEY</sequence>
<dbReference type="STRING" id="385682.SAMN05444380_11031"/>
<dbReference type="PANTHER" id="PTHR46638:SF1">
    <property type="entry name" value="CORRINOID ADENOSYLTRANSFERASE"/>
    <property type="match status" value="1"/>
</dbReference>
<dbReference type="InterPro" id="IPR003724">
    <property type="entry name" value="CblAdoTrfase_CobA"/>
</dbReference>
<dbReference type="eggNOG" id="COG2109">
    <property type="taxonomic scope" value="Bacteria"/>
</dbReference>
<evidence type="ECO:0000256" key="1">
    <source>
        <dbReference type="ARBA" id="ARBA00005121"/>
    </source>
</evidence>
<evidence type="ECO:0000256" key="3">
    <source>
        <dbReference type="ARBA" id="ARBA00012454"/>
    </source>
</evidence>
<dbReference type="GO" id="GO:0009236">
    <property type="term" value="P:cobalamin biosynthetic process"/>
    <property type="evidence" value="ECO:0007669"/>
    <property type="project" value="InterPro"/>
</dbReference>
<dbReference type="RefSeq" id="WP_010527163.1">
    <property type="nucleotide sequence ID" value="NZ_AFSL01000035.1"/>
</dbReference>
<organism evidence="10 11">
    <name type="scientific">Thermophagus xiamenensis</name>
    <dbReference type="NCBI Taxonomy" id="385682"/>
    <lineage>
        <taxon>Bacteria</taxon>
        <taxon>Pseudomonadati</taxon>
        <taxon>Bacteroidota</taxon>
        <taxon>Bacteroidia</taxon>
        <taxon>Marinilabiliales</taxon>
        <taxon>Marinilabiliaceae</taxon>
        <taxon>Thermophagus</taxon>
    </lineage>
</organism>
<comment type="catalytic activity">
    <reaction evidence="9">
        <text>2 cob(II)alamin + reduced [electron-transfer flavoprotein] + 2 ATP = 2 adenosylcob(III)alamin + 2 triphosphate + oxidized [electron-transfer flavoprotein] + 3 H(+)</text>
        <dbReference type="Rhea" id="RHEA:28671"/>
        <dbReference type="Rhea" id="RHEA-COMP:10685"/>
        <dbReference type="Rhea" id="RHEA-COMP:10686"/>
        <dbReference type="ChEBI" id="CHEBI:15378"/>
        <dbReference type="ChEBI" id="CHEBI:16304"/>
        <dbReference type="ChEBI" id="CHEBI:18036"/>
        <dbReference type="ChEBI" id="CHEBI:18408"/>
        <dbReference type="ChEBI" id="CHEBI:30616"/>
        <dbReference type="ChEBI" id="CHEBI:57692"/>
        <dbReference type="ChEBI" id="CHEBI:58307"/>
        <dbReference type="EC" id="2.5.1.17"/>
    </reaction>
</comment>
<comment type="function">
    <text evidence="4">Required for both de novo synthesis of the corrin ring for the assimilation of exogenous corrinoids. Participates in the adenosylation of a variety of incomplete and complete corrinoids.</text>
</comment>
<dbReference type="FunCoup" id="A0A1I1ZVI5">
    <property type="interactions" value="131"/>
</dbReference>
<dbReference type="SUPFAM" id="SSF52540">
    <property type="entry name" value="P-loop containing nucleoside triphosphate hydrolases"/>
    <property type="match status" value="1"/>
</dbReference>
<evidence type="ECO:0000256" key="9">
    <source>
        <dbReference type="ARBA" id="ARBA00048692"/>
    </source>
</evidence>
<gene>
    <name evidence="10" type="ORF">SAMN05444380_11031</name>
</gene>
<dbReference type="OrthoDB" id="9810309at2"/>
<evidence type="ECO:0000256" key="4">
    <source>
        <dbReference type="ARBA" id="ARBA00024929"/>
    </source>
</evidence>
<dbReference type="EC" id="2.5.1.17" evidence="3"/>
<evidence type="ECO:0000313" key="10">
    <source>
        <dbReference type="EMBL" id="SFE35804.1"/>
    </source>
</evidence>
<reference evidence="10 11" key="1">
    <citation type="submission" date="2016-10" db="EMBL/GenBank/DDBJ databases">
        <authorList>
            <person name="de Groot N.N."/>
        </authorList>
    </citation>
    <scope>NUCLEOTIDE SEQUENCE [LARGE SCALE GENOMIC DNA]</scope>
    <source>
        <strain evidence="10 11">DSM 19012</strain>
    </source>
</reference>
<evidence type="ECO:0000313" key="11">
    <source>
        <dbReference type="Proteomes" id="UP000181976"/>
    </source>
</evidence>
<dbReference type="Proteomes" id="UP000181976">
    <property type="component" value="Unassembled WGS sequence"/>
</dbReference>
<evidence type="ECO:0000256" key="5">
    <source>
        <dbReference type="ARBA" id="ARBA00031529"/>
    </source>
</evidence>
<evidence type="ECO:0000256" key="6">
    <source>
        <dbReference type="ARBA" id="ARBA00033334"/>
    </source>
</evidence>
<comment type="catalytic activity">
    <reaction evidence="8">
        <text>2 cob(II)yrinate a,c diamide + reduced [electron-transfer flavoprotein] + 2 ATP = 2 adenosylcob(III)yrinate a,c-diamide + 2 triphosphate + oxidized [electron-transfer flavoprotein] + 3 H(+)</text>
        <dbReference type="Rhea" id="RHEA:11528"/>
        <dbReference type="Rhea" id="RHEA-COMP:10685"/>
        <dbReference type="Rhea" id="RHEA-COMP:10686"/>
        <dbReference type="ChEBI" id="CHEBI:15378"/>
        <dbReference type="ChEBI" id="CHEBI:18036"/>
        <dbReference type="ChEBI" id="CHEBI:30616"/>
        <dbReference type="ChEBI" id="CHEBI:57692"/>
        <dbReference type="ChEBI" id="CHEBI:58307"/>
        <dbReference type="ChEBI" id="CHEBI:58503"/>
        <dbReference type="ChEBI" id="CHEBI:58537"/>
        <dbReference type="EC" id="2.5.1.17"/>
    </reaction>
</comment>
<dbReference type="CDD" id="cd00561">
    <property type="entry name" value="CobA_ACA"/>
    <property type="match status" value="1"/>
</dbReference>
<dbReference type="GO" id="GO:0005524">
    <property type="term" value="F:ATP binding"/>
    <property type="evidence" value="ECO:0007669"/>
    <property type="project" value="InterPro"/>
</dbReference>
<comment type="pathway">
    <text evidence="1">Cofactor biosynthesis; adenosylcobalamin biosynthesis; adenosylcobalamin from cob(II)yrinate a,c-diamide: step 2/7.</text>
</comment>
<dbReference type="InParanoid" id="A0A1I1ZVI5"/>
<protein>
    <recommendedName>
        <fullName evidence="3">corrinoid adenosyltransferase</fullName>
        <ecNumber evidence="3">2.5.1.17</ecNumber>
    </recommendedName>
    <alternativeName>
        <fullName evidence="5">Cob(II)alamin adenosyltransferase</fullName>
    </alternativeName>
    <alternativeName>
        <fullName evidence="7">Cob(II)yrinic acid a,c-diamide adenosyltransferase</fullName>
    </alternativeName>
    <alternativeName>
        <fullName evidence="6">Cobinamide/cobalamin adenosyltransferase</fullName>
    </alternativeName>
</protein>
<accession>A0A1I1ZVI5</accession>
<dbReference type="PANTHER" id="PTHR46638">
    <property type="entry name" value="CORRINOID ADENOSYLTRANSFERASE"/>
    <property type="match status" value="1"/>
</dbReference>
<dbReference type="PIRSF" id="PIRSF015617">
    <property type="entry name" value="Adensltrnsf_CobA"/>
    <property type="match status" value="1"/>
</dbReference>
<evidence type="ECO:0000256" key="8">
    <source>
        <dbReference type="ARBA" id="ARBA00048555"/>
    </source>
</evidence>
<dbReference type="Gene3D" id="3.40.50.300">
    <property type="entry name" value="P-loop containing nucleotide triphosphate hydrolases"/>
    <property type="match status" value="1"/>
</dbReference>
<name>A0A1I1ZVI5_9BACT</name>
<dbReference type="EMBL" id="FONA01000010">
    <property type="protein sequence ID" value="SFE35804.1"/>
    <property type="molecule type" value="Genomic_DNA"/>
</dbReference>
<keyword evidence="11" id="KW-1185">Reference proteome</keyword>
<dbReference type="InterPro" id="IPR027417">
    <property type="entry name" value="P-loop_NTPase"/>
</dbReference>